<keyword evidence="8" id="KW-1185">Reference proteome</keyword>
<comment type="similarity">
    <text evidence="5">Belongs to the NEMF family.</text>
</comment>
<dbReference type="InterPro" id="IPR051608">
    <property type="entry name" value="RQC_Subunit_NEMF"/>
</dbReference>
<dbReference type="OrthoDB" id="9766163at2"/>
<dbReference type="Pfam" id="PF05833">
    <property type="entry name" value="NFACT_N"/>
    <property type="match status" value="1"/>
</dbReference>
<evidence type="ECO:0000259" key="6">
    <source>
        <dbReference type="Pfam" id="PF05670"/>
    </source>
</evidence>
<dbReference type="Pfam" id="PF05670">
    <property type="entry name" value="NFACT-R_1"/>
    <property type="match status" value="1"/>
</dbReference>
<keyword evidence="3 5" id="KW-0694">RNA-binding</keyword>
<dbReference type="GO" id="GO:0019843">
    <property type="term" value="F:rRNA binding"/>
    <property type="evidence" value="ECO:0007669"/>
    <property type="project" value="UniProtKB-UniRule"/>
</dbReference>
<dbReference type="RefSeq" id="WP_058258571.1">
    <property type="nucleotide sequence ID" value="NZ_LN879430.1"/>
</dbReference>
<name>A0A0K8J7J7_9FIRM</name>
<keyword evidence="5" id="KW-0175">Coiled coil</keyword>
<evidence type="ECO:0000256" key="2">
    <source>
        <dbReference type="ARBA" id="ARBA00022730"/>
    </source>
</evidence>
<evidence type="ECO:0000313" key="8">
    <source>
        <dbReference type="Proteomes" id="UP000196053"/>
    </source>
</evidence>
<comment type="subunit">
    <text evidence="5">Associates with stalled 50S ribosomal subunits. Binds to RqcP.</text>
</comment>
<evidence type="ECO:0000256" key="3">
    <source>
        <dbReference type="ARBA" id="ARBA00022884"/>
    </source>
</evidence>
<proteinExistence type="inferred from homology"/>
<accession>A0A0K8J7J7</accession>
<evidence type="ECO:0000256" key="4">
    <source>
        <dbReference type="ARBA" id="ARBA00022917"/>
    </source>
</evidence>
<keyword evidence="1 5" id="KW-0820">tRNA-binding</keyword>
<feature type="domain" description="NFACT RNA-binding" evidence="6">
    <location>
        <begin position="469"/>
        <end position="563"/>
    </location>
</feature>
<dbReference type="HAMAP" id="MF_00844_B">
    <property type="entry name" value="RqcH_B"/>
    <property type="match status" value="1"/>
</dbReference>
<dbReference type="GO" id="GO:0043023">
    <property type="term" value="F:ribosomal large subunit binding"/>
    <property type="evidence" value="ECO:0007669"/>
    <property type="project" value="UniProtKB-UniRule"/>
</dbReference>
<dbReference type="PANTHER" id="PTHR15239">
    <property type="entry name" value="NUCLEAR EXPORT MEDIATOR FACTOR NEMF"/>
    <property type="match status" value="1"/>
</dbReference>
<comment type="function">
    <text evidence="5">Key component of the ribosome quality control system (RQC), a ribosome-associated complex that mediates the extraction of incompletely synthesized nascent chains from stalled ribosomes and their subsequent degradation. RqcH recruits Ala-charged tRNA, and with RqcP directs the elongation of stalled nascent chains on 50S ribosomal subunits, leading to non-templated C-terminal alanine extensions (Ala tail). The Ala tail promotes nascent chain degradation. May add between 1 and at least 8 Ala residues. Binds to stalled 50S ribosomal subunits.</text>
</comment>
<dbReference type="Gene3D" id="1.10.8.50">
    <property type="match status" value="1"/>
</dbReference>
<keyword evidence="2 5" id="KW-0699">rRNA-binding</keyword>
<dbReference type="Gene3D" id="2.30.310.10">
    <property type="entry name" value="ibrinogen binding protein from staphylococcus aureus domain"/>
    <property type="match status" value="1"/>
</dbReference>
<dbReference type="InterPro" id="IPR008532">
    <property type="entry name" value="NFACT_RNA-bd"/>
</dbReference>
<sequence length="590" mass="67644">MALDGIVVASIVEELKSTLMGGRINKIAQPEKDELLISIKGQDRVNYKLFLSAGAGMPLIYLTENTKANPMTAPNFCMLLRKHLNNGKILDITQPSLERIVSIKIEHMDELGDLKIKYLIIELMGKHSNIIFCDHNMTIIDSIKRVNQFMSSVREVLPGREYFIPQTIHKLDPLTIDYPSFKEHILNKQMPLSKALYTGLTGISPLIANEICHRASIYSDDFTSTLSEDMGLHLFRNFERVIEEVKEKKFYPHIVIGEHGPKEFSSIPLSSYMNNNYNIKELSSPSKMLETYYAEKNAQAVMQQKSADLRKLVANTIERAVKKYDLQVKQLKDTEKRDKYKVYGELISAYGYNLKPNAKELIAPNYYNNDEEIKIPLDETLTPMENAKRYFEKYNKLKRTYDALTTLIQETKDEIEHLKSIRASLEIATDEDDLAELKKELMEYGYIKKKHISNKSDKSKKSSKNAKSKPFHYISSDGYHIYVGKNNYQNEELTFKLADGGDWWFHSKNIPGSHVIVKSGGDKLPDKTFEEAARLAAYYSSARDSKKVEIDYTQRKNIKKPSGSKPGFVIYHTNYSMIADTDISDIKEVE</sequence>
<protein>
    <recommendedName>
        <fullName evidence="5">Rqc2 homolog RqcH</fullName>
        <shortName evidence="5">RqcH</shortName>
    </recommendedName>
</protein>
<dbReference type="InterPro" id="IPR010979">
    <property type="entry name" value="Ribosomal_uS13-like_H2TH"/>
</dbReference>
<dbReference type="PANTHER" id="PTHR15239:SF6">
    <property type="entry name" value="RIBOSOME QUALITY CONTROL COMPLEX SUBUNIT NEMF"/>
    <property type="match status" value="1"/>
</dbReference>
<dbReference type="GO" id="GO:0000049">
    <property type="term" value="F:tRNA binding"/>
    <property type="evidence" value="ECO:0007669"/>
    <property type="project" value="UniProtKB-UniRule"/>
</dbReference>
<dbReference type="SUPFAM" id="SSF46946">
    <property type="entry name" value="S13-like H2TH domain"/>
    <property type="match status" value="1"/>
</dbReference>
<dbReference type="KEGG" id="hsd:SD1D_1768"/>
<dbReference type="AlphaFoldDB" id="A0A0K8J7J7"/>
<keyword evidence="4 5" id="KW-0648">Protein biosynthesis</keyword>
<dbReference type="EMBL" id="LN879430">
    <property type="protein sequence ID" value="CUH93313.1"/>
    <property type="molecule type" value="Genomic_DNA"/>
</dbReference>
<evidence type="ECO:0000313" key="7">
    <source>
        <dbReference type="EMBL" id="CUH93313.1"/>
    </source>
</evidence>
<dbReference type="InterPro" id="IPR043682">
    <property type="entry name" value="RqcH_bacterial"/>
</dbReference>
<gene>
    <name evidence="5" type="primary">rqcH</name>
    <name evidence="7" type="ORF">SD1D_1768</name>
</gene>
<dbReference type="GO" id="GO:1990112">
    <property type="term" value="C:RQC complex"/>
    <property type="evidence" value="ECO:0007669"/>
    <property type="project" value="TreeGrafter"/>
</dbReference>
<dbReference type="Proteomes" id="UP000196053">
    <property type="component" value="Chromosome I"/>
</dbReference>
<dbReference type="GO" id="GO:0072344">
    <property type="term" value="P:rescue of stalled ribosome"/>
    <property type="evidence" value="ECO:0007669"/>
    <property type="project" value="UniProtKB-UniRule"/>
</dbReference>
<feature type="coiled-coil region" evidence="5">
    <location>
        <begin position="394"/>
        <end position="428"/>
    </location>
</feature>
<evidence type="ECO:0000256" key="5">
    <source>
        <dbReference type="HAMAP-Rule" id="MF_00844"/>
    </source>
</evidence>
<reference evidence="8" key="1">
    <citation type="submission" date="2015-09" db="EMBL/GenBank/DDBJ databases">
        <authorList>
            <person name="Wibberg D."/>
        </authorList>
    </citation>
    <scope>NUCLEOTIDE SEQUENCE [LARGE SCALE GENOMIC DNA]</scope>
    <source>
        <strain evidence="8">SD1D</strain>
    </source>
</reference>
<evidence type="ECO:0000256" key="1">
    <source>
        <dbReference type="ARBA" id="ARBA00022555"/>
    </source>
</evidence>
<dbReference type="FunFam" id="2.30.310.10:FF:000004">
    <property type="entry name" value="Fibronectin-binding protein A"/>
    <property type="match status" value="1"/>
</dbReference>
<organism evidence="7 8">
    <name type="scientific">Herbinix luporum</name>
    <dbReference type="NCBI Taxonomy" id="1679721"/>
    <lineage>
        <taxon>Bacteria</taxon>
        <taxon>Bacillati</taxon>
        <taxon>Bacillota</taxon>
        <taxon>Clostridia</taxon>
        <taxon>Lachnospirales</taxon>
        <taxon>Lachnospiraceae</taxon>
        <taxon>Herbinix</taxon>
    </lineage>
</organism>